<feature type="transmembrane region" description="Helical" evidence="5">
    <location>
        <begin position="284"/>
        <end position="305"/>
    </location>
</feature>
<evidence type="ECO:0000256" key="3">
    <source>
        <dbReference type="ARBA" id="ARBA00023004"/>
    </source>
</evidence>
<dbReference type="PROSITE" id="PS51007">
    <property type="entry name" value="CYTC"/>
    <property type="match status" value="1"/>
</dbReference>
<dbReference type="EMBL" id="FXAG01000001">
    <property type="protein sequence ID" value="SME92094.1"/>
    <property type="molecule type" value="Genomic_DNA"/>
</dbReference>
<evidence type="ECO:0000256" key="1">
    <source>
        <dbReference type="ARBA" id="ARBA00022617"/>
    </source>
</evidence>
<evidence type="ECO:0000259" key="6">
    <source>
        <dbReference type="PROSITE" id="PS51007"/>
    </source>
</evidence>
<proteinExistence type="predicted"/>
<dbReference type="AlphaFoldDB" id="A0A1Y6B785"/>
<dbReference type="InterPro" id="IPR009056">
    <property type="entry name" value="Cyt_c-like_dom"/>
</dbReference>
<feature type="domain" description="Cytochrome c" evidence="6">
    <location>
        <begin position="314"/>
        <end position="395"/>
    </location>
</feature>
<feature type="transmembrane region" description="Helical" evidence="5">
    <location>
        <begin position="12"/>
        <end position="33"/>
    </location>
</feature>
<evidence type="ECO:0000256" key="2">
    <source>
        <dbReference type="ARBA" id="ARBA00022723"/>
    </source>
</evidence>
<organism evidence="7 8">
    <name type="scientific">Pseudogulbenkiania subflava DSM 22618</name>
    <dbReference type="NCBI Taxonomy" id="1123014"/>
    <lineage>
        <taxon>Bacteria</taxon>
        <taxon>Pseudomonadati</taxon>
        <taxon>Pseudomonadota</taxon>
        <taxon>Betaproteobacteria</taxon>
        <taxon>Neisseriales</taxon>
        <taxon>Chromobacteriaceae</taxon>
        <taxon>Pseudogulbenkiania</taxon>
    </lineage>
</organism>
<dbReference type="GO" id="GO:0020037">
    <property type="term" value="F:heme binding"/>
    <property type="evidence" value="ECO:0007669"/>
    <property type="project" value="InterPro"/>
</dbReference>
<evidence type="ECO:0000256" key="4">
    <source>
        <dbReference type="PROSITE-ProRule" id="PRU00433"/>
    </source>
</evidence>
<keyword evidence="5" id="KW-0812">Transmembrane</keyword>
<dbReference type="GO" id="GO:0046872">
    <property type="term" value="F:metal ion binding"/>
    <property type="evidence" value="ECO:0007669"/>
    <property type="project" value="UniProtKB-KW"/>
</dbReference>
<keyword evidence="2 4" id="KW-0479">Metal-binding</keyword>
<protein>
    <submittedName>
        <fullName evidence="7">Uncharacterized membrane protein</fullName>
    </submittedName>
</protein>
<feature type="transmembrane region" description="Helical" evidence="5">
    <location>
        <begin position="88"/>
        <end position="106"/>
    </location>
</feature>
<sequence length="397" mass="43245">MADYLLDWLALLLRWLHFVAGVAWIGASFYFVWLDNHLTPPTDPELQRRGVGGELWAVHGGGFYNPQKYLVAPPVLPPRLHWFKWEAYTTWLSGFALLALLYLARAEVMLVDTAVARLSPALAVAVALLTLAGAWLVYHGLCRSPLGRRDGWLGLSVYLLLVLLAWGLSQLFAARAVYLLCGAVIGTLMAGNVFFVIIPGQRAMVAALTRGETPDPEPGRRGKQRSVHNNYFTLPVLFIMISPHFAFTYGHRYGWALLAGIGAAGVLIRHFFNLRHRGIVDWRFPAAGAALLLLVALAGAPSGVLPAGAKRSSANLEQVRAILAQRCVACHAARPSFAGFSAPPAGVRLDEPAEIKRNAARLAAQVQSRTMPLGNLTHMTDAERRLVVEWAAAGAPD</sequence>
<dbReference type="STRING" id="1123014.SAMN02745746_00046"/>
<gene>
    <name evidence="7" type="ORF">SAMN02745746_00046</name>
</gene>
<keyword evidence="8" id="KW-1185">Reference proteome</keyword>
<feature type="transmembrane region" description="Helical" evidence="5">
    <location>
        <begin position="253"/>
        <end position="272"/>
    </location>
</feature>
<evidence type="ECO:0000313" key="8">
    <source>
        <dbReference type="Proteomes" id="UP000192920"/>
    </source>
</evidence>
<evidence type="ECO:0000313" key="7">
    <source>
        <dbReference type="EMBL" id="SME92094.1"/>
    </source>
</evidence>
<dbReference type="InterPro" id="IPR025992">
    <property type="entry name" value="Haem-bd"/>
</dbReference>
<feature type="transmembrane region" description="Helical" evidence="5">
    <location>
        <begin position="175"/>
        <end position="198"/>
    </location>
</feature>
<dbReference type="SUPFAM" id="SSF46626">
    <property type="entry name" value="Cytochrome c"/>
    <property type="match status" value="1"/>
</dbReference>
<keyword evidence="5" id="KW-1133">Transmembrane helix</keyword>
<feature type="transmembrane region" description="Helical" evidence="5">
    <location>
        <begin position="150"/>
        <end position="169"/>
    </location>
</feature>
<reference evidence="8" key="1">
    <citation type="submission" date="2017-04" db="EMBL/GenBank/DDBJ databases">
        <authorList>
            <person name="Varghese N."/>
            <person name="Submissions S."/>
        </authorList>
    </citation>
    <scope>NUCLEOTIDE SEQUENCE [LARGE SCALE GENOMIC DNA]</scope>
    <source>
        <strain evidence="8">DSM 22618</strain>
    </source>
</reference>
<dbReference type="InterPro" id="IPR036909">
    <property type="entry name" value="Cyt_c-like_dom_sf"/>
</dbReference>
<name>A0A1Y6B785_9NEIS</name>
<keyword evidence="1 4" id="KW-0349">Heme</keyword>
<dbReference type="InterPro" id="IPR010389">
    <property type="entry name" value="Urate_ox_N"/>
</dbReference>
<feature type="transmembrane region" description="Helical" evidence="5">
    <location>
        <begin position="118"/>
        <end position="138"/>
    </location>
</feature>
<dbReference type="Proteomes" id="UP000192920">
    <property type="component" value="Unassembled WGS sequence"/>
</dbReference>
<dbReference type="GO" id="GO:0009055">
    <property type="term" value="F:electron transfer activity"/>
    <property type="evidence" value="ECO:0007669"/>
    <property type="project" value="InterPro"/>
</dbReference>
<keyword evidence="5" id="KW-0472">Membrane</keyword>
<dbReference type="Pfam" id="PF06181">
    <property type="entry name" value="Urate_ox_N"/>
    <property type="match status" value="1"/>
</dbReference>
<evidence type="ECO:0000256" key="5">
    <source>
        <dbReference type="SAM" id="Phobius"/>
    </source>
</evidence>
<keyword evidence="3 4" id="KW-0408">Iron</keyword>
<accession>A0A1Y6B785</accession>
<dbReference type="SMART" id="SM01235">
    <property type="entry name" value="Haem_bd"/>
    <property type="match status" value="1"/>
</dbReference>
<feature type="transmembrane region" description="Helical" evidence="5">
    <location>
        <begin position="230"/>
        <end position="247"/>
    </location>
</feature>
<dbReference type="RefSeq" id="WP_085274448.1">
    <property type="nucleotide sequence ID" value="NZ_FXAG01000001.1"/>
</dbReference>